<keyword evidence="10" id="KW-1185">Reference proteome</keyword>
<proteinExistence type="inferred from homology"/>
<feature type="transmembrane region" description="Helical" evidence="8">
    <location>
        <begin position="340"/>
        <end position="362"/>
    </location>
</feature>
<feature type="transmembrane region" description="Helical" evidence="8">
    <location>
        <begin position="83"/>
        <end position="103"/>
    </location>
</feature>
<feature type="transmembrane region" description="Helical" evidence="8">
    <location>
        <begin position="271"/>
        <end position="301"/>
    </location>
</feature>
<dbReference type="Pfam" id="PF01594">
    <property type="entry name" value="AI-2E_transport"/>
    <property type="match status" value="1"/>
</dbReference>
<evidence type="ECO:0000313" key="10">
    <source>
        <dbReference type="Proteomes" id="UP001267407"/>
    </source>
</evidence>
<evidence type="ECO:0000256" key="1">
    <source>
        <dbReference type="ARBA" id="ARBA00004651"/>
    </source>
</evidence>
<keyword evidence="7 8" id="KW-0472">Membrane</keyword>
<keyword evidence="4" id="KW-1003">Cell membrane</keyword>
<evidence type="ECO:0000256" key="8">
    <source>
        <dbReference type="SAM" id="Phobius"/>
    </source>
</evidence>
<feature type="transmembrane region" description="Helical" evidence="8">
    <location>
        <begin position="308"/>
        <end position="328"/>
    </location>
</feature>
<evidence type="ECO:0000256" key="3">
    <source>
        <dbReference type="ARBA" id="ARBA00022448"/>
    </source>
</evidence>
<gene>
    <name evidence="9" type="ORF">RKA07_11940</name>
</gene>
<evidence type="ECO:0000313" key="9">
    <source>
        <dbReference type="EMBL" id="MDS1310800.1"/>
    </source>
</evidence>
<dbReference type="InterPro" id="IPR002549">
    <property type="entry name" value="AI-2E-like"/>
</dbReference>
<evidence type="ECO:0000256" key="6">
    <source>
        <dbReference type="ARBA" id="ARBA00022989"/>
    </source>
</evidence>
<name>A0ABU2HKG2_9GAMM</name>
<keyword evidence="6 8" id="KW-1133">Transmembrane helix</keyword>
<dbReference type="EMBL" id="JAVMBO010000017">
    <property type="protein sequence ID" value="MDS1310800.1"/>
    <property type="molecule type" value="Genomic_DNA"/>
</dbReference>
<dbReference type="RefSeq" id="WP_310966403.1">
    <property type="nucleotide sequence ID" value="NZ_JAVMBO010000017.1"/>
</dbReference>
<evidence type="ECO:0000256" key="7">
    <source>
        <dbReference type="ARBA" id="ARBA00023136"/>
    </source>
</evidence>
<dbReference type="Proteomes" id="UP001267407">
    <property type="component" value="Unassembled WGS sequence"/>
</dbReference>
<sequence>MARDEQSKFSPGNADINEIPAKALIEAVNIRSISLVVLTSIASLFFISWAQAVLLPLTVAVLISYALDTLVSALDRLRIPRPLSAAIILVSLLSVIAAASIPLQREAMAILDKVPVAISDFQRNEARSPKQEEGLIDKAQAAAKKIEESAAQGQSDDHPAHQGITPVRVVDQPMDVEEYVLRNSPAALVMVSQFFSVLLLVYFILAVGPLYKRKIVKISGPSFGRMRKAARIMNDFHHQVRRFLFVMLLGALFVGVLTWLAFVALGVEQAMLWGVVAGVASAVPYLGPFLVFVGTGIAAFIQFGEVNTAIIVAAISLAITSIQGYLLTPWLTSQVSSLNPVVIFIGLLFWGWLWGPVGLIIATPILMIIKSLCDHVVNLRPVGELLGK</sequence>
<protein>
    <submittedName>
        <fullName evidence="9">AI-2E family transporter</fullName>
    </submittedName>
</protein>
<evidence type="ECO:0000256" key="4">
    <source>
        <dbReference type="ARBA" id="ARBA00022475"/>
    </source>
</evidence>
<comment type="subcellular location">
    <subcellularLocation>
        <location evidence="1">Cell membrane</location>
        <topology evidence="1">Multi-pass membrane protein</topology>
    </subcellularLocation>
</comment>
<feature type="transmembrane region" description="Helical" evidence="8">
    <location>
        <begin position="28"/>
        <end position="47"/>
    </location>
</feature>
<keyword evidence="3" id="KW-0813">Transport</keyword>
<evidence type="ECO:0000256" key="5">
    <source>
        <dbReference type="ARBA" id="ARBA00022692"/>
    </source>
</evidence>
<feature type="transmembrane region" description="Helical" evidence="8">
    <location>
        <begin position="186"/>
        <end position="211"/>
    </location>
</feature>
<comment type="similarity">
    <text evidence="2">Belongs to the autoinducer-2 exporter (AI-2E) (TC 2.A.86) family.</text>
</comment>
<evidence type="ECO:0000256" key="2">
    <source>
        <dbReference type="ARBA" id="ARBA00009773"/>
    </source>
</evidence>
<dbReference type="PANTHER" id="PTHR21716:SF53">
    <property type="entry name" value="PERMEASE PERM-RELATED"/>
    <property type="match status" value="1"/>
</dbReference>
<reference evidence="9" key="1">
    <citation type="submission" date="2023-09" db="EMBL/GenBank/DDBJ databases">
        <title>Marinobacter sediminicola sp. nov. and Marinobacter maritimum sp. nov., isolated from marine sediment.</title>
        <authorList>
            <person name="An J."/>
        </authorList>
    </citation>
    <scope>NUCLEOTIDE SEQUENCE</scope>
    <source>
        <strain evidence="9">F60267</strain>
    </source>
</reference>
<feature type="transmembrane region" description="Helical" evidence="8">
    <location>
        <begin position="53"/>
        <end position="71"/>
    </location>
</feature>
<keyword evidence="5 8" id="KW-0812">Transmembrane</keyword>
<dbReference type="PANTHER" id="PTHR21716">
    <property type="entry name" value="TRANSMEMBRANE PROTEIN"/>
    <property type="match status" value="1"/>
</dbReference>
<organism evidence="9 10">
    <name type="scientific">Marinobacter xiaoshiensis</name>
    <dbReference type="NCBI Taxonomy" id="3073652"/>
    <lineage>
        <taxon>Bacteria</taxon>
        <taxon>Pseudomonadati</taxon>
        <taxon>Pseudomonadota</taxon>
        <taxon>Gammaproteobacteria</taxon>
        <taxon>Pseudomonadales</taxon>
        <taxon>Marinobacteraceae</taxon>
        <taxon>Marinobacter</taxon>
    </lineage>
</organism>
<feature type="transmembrane region" description="Helical" evidence="8">
    <location>
        <begin position="243"/>
        <end position="265"/>
    </location>
</feature>
<comment type="caution">
    <text evidence="9">The sequence shown here is derived from an EMBL/GenBank/DDBJ whole genome shotgun (WGS) entry which is preliminary data.</text>
</comment>
<accession>A0ABU2HKG2</accession>